<sequence length="345" mass="38208">GVLLILVIGGFAAFKIWAQPAAVSDGGLNTYDDANNGDGSGGIEGVAPDQADSKRRDGVWTFLVSGLDREGLHTDTNIVGMFDTAAGELNLVNLPRDLLINIDYTYKKMNIPYPASINSGGDGVSALLDAVKDILGYEVDCYAIIDIQATADIVDAIGGVYYDIPYDMDWDAPDQNPPVSIHIKQGYQLLDGDDFVNAMRFRMSNDGSHTYLGGDIERIQFQQSLLMALARQTLSLENIPNLTKIFDIYEKRVDTNVSLGNLAYFAQEFMKIDAENITFHTIPGRGDGYVFNLSYYLADIDEWLVMLNEYLNPFDTEITRDNINMISYDMDTGEWDMTQGYIAGQ</sequence>
<dbReference type="EMBL" id="DVJS01000201">
    <property type="protein sequence ID" value="HIS97919.1"/>
    <property type="molecule type" value="Genomic_DNA"/>
</dbReference>
<evidence type="ECO:0000313" key="4">
    <source>
        <dbReference type="Proteomes" id="UP000886876"/>
    </source>
</evidence>
<dbReference type="Gene3D" id="3.40.630.190">
    <property type="entry name" value="LCP protein"/>
    <property type="match status" value="1"/>
</dbReference>
<gene>
    <name evidence="3" type="ORF">IAD42_08095</name>
</gene>
<dbReference type="NCBIfam" id="TIGR00350">
    <property type="entry name" value="lytR_cpsA_psr"/>
    <property type="match status" value="1"/>
</dbReference>
<comment type="similarity">
    <text evidence="1">Belongs to the LytR/CpsA/Psr (LCP) family.</text>
</comment>
<dbReference type="PANTHER" id="PTHR33392">
    <property type="entry name" value="POLYISOPRENYL-TEICHOIC ACID--PEPTIDOGLYCAN TEICHOIC ACID TRANSFERASE TAGU"/>
    <property type="match status" value="1"/>
</dbReference>
<dbReference type="PANTHER" id="PTHR33392:SF6">
    <property type="entry name" value="POLYISOPRENYL-TEICHOIC ACID--PEPTIDOGLYCAN TEICHOIC ACID TRANSFERASE TAGU"/>
    <property type="match status" value="1"/>
</dbReference>
<evidence type="ECO:0000259" key="2">
    <source>
        <dbReference type="Pfam" id="PF03816"/>
    </source>
</evidence>
<dbReference type="InterPro" id="IPR050922">
    <property type="entry name" value="LytR/CpsA/Psr_CW_biosynth"/>
</dbReference>
<feature type="domain" description="Cell envelope-related transcriptional attenuator" evidence="2">
    <location>
        <begin position="73"/>
        <end position="233"/>
    </location>
</feature>
<dbReference type="AlphaFoldDB" id="A0A9D1G752"/>
<reference evidence="3" key="1">
    <citation type="submission" date="2020-10" db="EMBL/GenBank/DDBJ databases">
        <authorList>
            <person name="Gilroy R."/>
        </authorList>
    </citation>
    <scope>NUCLEOTIDE SEQUENCE</scope>
    <source>
        <strain evidence="3">ChiHecec3B27-6122</strain>
    </source>
</reference>
<organism evidence="3 4">
    <name type="scientific">Candidatus Scatomorpha pullistercoris</name>
    <dbReference type="NCBI Taxonomy" id="2840929"/>
    <lineage>
        <taxon>Bacteria</taxon>
        <taxon>Bacillati</taxon>
        <taxon>Bacillota</taxon>
        <taxon>Clostridia</taxon>
        <taxon>Eubacteriales</taxon>
        <taxon>Candidatus Scatomorpha</taxon>
    </lineage>
</organism>
<reference evidence="3" key="2">
    <citation type="journal article" date="2021" name="PeerJ">
        <title>Extensive microbial diversity within the chicken gut microbiome revealed by metagenomics and culture.</title>
        <authorList>
            <person name="Gilroy R."/>
            <person name="Ravi A."/>
            <person name="Getino M."/>
            <person name="Pursley I."/>
            <person name="Horton D.L."/>
            <person name="Alikhan N.F."/>
            <person name="Baker D."/>
            <person name="Gharbi K."/>
            <person name="Hall N."/>
            <person name="Watson M."/>
            <person name="Adriaenssens E.M."/>
            <person name="Foster-Nyarko E."/>
            <person name="Jarju S."/>
            <person name="Secka A."/>
            <person name="Antonio M."/>
            <person name="Oren A."/>
            <person name="Chaudhuri R.R."/>
            <person name="La Ragione R."/>
            <person name="Hildebrand F."/>
            <person name="Pallen M.J."/>
        </authorList>
    </citation>
    <scope>NUCLEOTIDE SEQUENCE</scope>
    <source>
        <strain evidence="3">ChiHecec3B27-6122</strain>
    </source>
</reference>
<name>A0A9D1G752_9FIRM</name>
<comment type="caution">
    <text evidence="3">The sequence shown here is derived from an EMBL/GenBank/DDBJ whole genome shotgun (WGS) entry which is preliminary data.</text>
</comment>
<dbReference type="InterPro" id="IPR004474">
    <property type="entry name" value="LytR_CpsA_psr"/>
</dbReference>
<protein>
    <submittedName>
        <fullName evidence="3">LCP family protein</fullName>
    </submittedName>
</protein>
<dbReference type="Pfam" id="PF03816">
    <property type="entry name" value="LytR_cpsA_psr"/>
    <property type="match status" value="1"/>
</dbReference>
<accession>A0A9D1G752</accession>
<dbReference type="Proteomes" id="UP000886876">
    <property type="component" value="Unassembled WGS sequence"/>
</dbReference>
<proteinExistence type="inferred from homology"/>
<evidence type="ECO:0000313" key="3">
    <source>
        <dbReference type="EMBL" id="HIS97919.1"/>
    </source>
</evidence>
<feature type="non-terminal residue" evidence="3">
    <location>
        <position position="1"/>
    </location>
</feature>
<evidence type="ECO:0000256" key="1">
    <source>
        <dbReference type="ARBA" id="ARBA00006068"/>
    </source>
</evidence>